<comment type="subcellular location">
    <subcellularLocation>
        <location evidence="2">Nucleus</location>
    </subcellularLocation>
</comment>
<gene>
    <name evidence="16" type="ORF">WJX72_008715</name>
</gene>
<dbReference type="GO" id="GO:0016579">
    <property type="term" value="P:protein deubiquitination"/>
    <property type="evidence" value="ECO:0007669"/>
    <property type="project" value="InterPro"/>
</dbReference>
<keyword evidence="7" id="KW-0788">Thiol protease</keyword>
<keyword evidence="8" id="KW-0805">Transcription regulation</keyword>
<protein>
    <recommendedName>
        <fullName evidence="3">ubiquitinyl hydrolase 1</fullName>
        <ecNumber evidence="3">3.4.19.12</ecNumber>
    </recommendedName>
</protein>
<dbReference type="PROSITE" id="PS50957">
    <property type="entry name" value="JOSEPHIN"/>
    <property type="match status" value="1"/>
</dbReference>
<dbReference type="InterPro" id="IPR003903">
    <property type="entry name" value="UIM_dom"/>
</dbReference>
<dbReference type="PROSITE" id="PS50330">
    <property type="entry name" value="UIM"/>
    <property type="match status" value="1"/>
</dbReference>
<keyword evidence="5" id="KW-0833">Ubl conjugation pathway</keyword>
<name>A0AAW1QFV5_9CHLO</name>
<keyword evidence="4" id="KW-0645">Protease</keyword>
<comment type="catalytic activity">
    <reaction evidence="1">
        <text>Thiol-dependent hydrolysis of ester, thioester, amide, peptide and isopeptide bonds formed by the C-terminal Gly of ubiquitin (a 76-residue protein attached to proteins as an intracellular targeting signal).</text>
        <dbReference type="EC" id="3.4.19.12"/>
    </reaction>
</comment>
<feature type="active site" description="Nucleophile" evidence="11">
    <location>
        <position position="18"/>
    </location>
</feature>
<keyword evidence="10" id="KW-0539">Nucleus</keyword>
<keyword evidence="6 12" id="KW-0378">Hydrolase</keyword>
<evidence type="ECO:0000256" key="6">
    <source>
        <dbReference type="ARBA" id="ARBA00022801"/>
    </source>
</evidence>
<feature type="active site" description="Proton acceptor" evidence="11">
    <location>
        <position position="113"/>
    </location>
</feature>
<proteinExistence type="predicted"/>
<dbReference type="Gene3D" id="6.10.140.100">
    <property type="match status" value="1"/>
</dbReference>
<comment type="caution">
    <text evidence="16">The sequence shown here is derived from an EMBL/GenBank/DDBJ whole genome shotgun (WGS) entry which is preliminary data.</text>
</comment>
<evidence type="ECO:0000256" key="5">
    <source>
        <dbReference type="ARBA" id="ARBA00022786"/>
    </source>
</evidence>
<evidence type="ECO:0000256" key="11">
    <source>
        <dbReference type="PIRSR" id="PIRSR633865-1"/>
    </source>
</evidence>
<dbReference type="PANTHER" id="PTHR14159">
    <property type="entry name" value="ATAXIN-3-RELATED"/>
    <property type="match status" value="1"/>
</dbReference>
<feature type="domain" description="Josephin" evidence="15">
    <location>
        <begin position="5"/>
        <end position="174"/>
    </location>
</feature>
<dbReference type="InterPro" id="IPR029071">
    <property type="entry name" value="Ubiquitin-like_domsf"/>
</dbReference>
<dbReference type="InterPro" id="IPR033865">
    <property type="entry name" value="Ataxin-3"/>
</dbReference>
<dbReference type="GO" id="GO:0004843">
    <property type="term" value="F:cysteine-type deubiquitinase activity"/>
    <property type="evidence" value="ECO:0007669"/>
    <property type="project" value="UniProtKB-EC"/>
</dbReference>
<evidence type="ECO:0000256" key="8">
    <source>
        <dbReference type="ARBA" id="ARBA00023015"/>
    </source>
</evidence>
<dbReference type="AlphaFoldDB" id="A0AAW1QFV5"/>
<feature type="region of interest" description="Disordered" evidence="13">
    <location>
        <begin position="217"/>
        <end position="237"/>
    </location>
</feature>
<dbReference type="InterPro" id="IPR006155">
    <property type="entry name" value="Josephin"/>
</dbReference>
<evidence type="ECO:0000256" key="9">
    <source>
        <dbReference type="ARBA" id="ARBA00023163"/>
    </source>
</evidence>
<dbReference type="EMBL" id="JALJOR010000003">
    <property type="protein sequence ID" value="KAK9820299.1"/>
    <property type="molecule type" value="Genomic_DNA"/>
</dbReference>
<dbReference type="Proteomes" id="UP001489004">
    <property type="component" value="Unassembled WGS sequence"/>
</dbReference>
<dbReference type="GO" id="GO:0006508">
    <property type="term" value="P:proteolysis"/>
    <property type="evidence" value="ECO:0007669"/>
    <property type="project" value="UniProtKB-KW"/>
</dbReference>
<feature type="active site" evidence="12">
    <location>
        <position position="113"/>
    </location>
</feature>
<evidence type="ECO:0000256" key="2">
    <source>
        <dbReference type="ARBA" id="ARBA00004123"/>
    </source>
</evidence>
<evidence type="ECO:0000259" key="14">
    <source>
        <dbReference type="PROSITE" id="PS50033"/>
    </source>
</evidence>
<accession>A0AAW1QFV5</accession>
<keyword evidence="9" id="KW-0804">Transcription</keyword>
<feature type="domain" description="UBX" evidence="14">
    <location>
        <begin position="321"/>
        <end position="396"/>
    </location>
</feature>
<feature type="active site" evidence="11 12">
    <location>
        <position position="128"/>
    </location>
</feature>
<organism evidence="16 17">
    <name type="scientific">[Myrmecia] bisecta</name>
    <dbReference type="NCBI Taxonomy" id="41462"/>
    <lineage>
        <taxon>Eukaryota</taxon>
        <taxon>Viridiplantae</taxon>
        <taxon>Chlorophyta</taxon>
        <taxon>core chlorophytes</taxon>
        <taxon>Trebouxiophyceae</taxon>
        <taxon>Trebouxiales</taxon>
        <taxon>Trebouxiaceae</taxon>
        <taxon>Myrmecia</taxon>
    </lineage>
</organism>
<dbReference type="EC" id="3.4.19.12" evidence="3"/>
<evidence type="ECO:0000313" key="16">
    <source>
        <dbReference type="EMBL" id="KAK9820299.1"/>
    </source>
</evidence>
<dbReference type="SUPFAM" id="SSF54236">
    <property type="entry name" value="Ubiquitin-like"/>
    <property type="match status" value="1"/>
</dbReference>
<evidence type="ECO:0000256" key="1">
    <source>
        <dbReference type="ARBA" id="ARBA00000707"/>
    </source>
</evidence>
<evidence type="ECO:0000256" key="10">
    <source>
        <dbReference type="ARBA" id="ARBA00023242"/>
    </source>
</evidence>
<dbReference type="GO" id="GO:0005634">
    <property type="term" value="C:nucleus"/>
    <property type="evidence" value="ECO:0007669"/>
    <property type="project" value="UniProtKB-SubCell"/>
</dbReference>
<evidence type="ECO:0000256" key="4">
    <source>
        <dbReference type="ARBA" id="ARBA00022670"/>
    </source>
</evidence>
<dbReference type="Gene3D" id="3.10.20.90">
    <property type="entry name" value="Phosphatidylinositol 3-kinase Catalytic Subunit, Chain A, domain 1"/>
    <property type="match status" value="1"/>
</dbReference>
<feature type="active site" evidence="12">
    <location>
        <position position="18"/>
    </location>
</feature>
<dbReference type="Gene3D" id="3.90.70.40">
    <property type="match status" value="1"/>
</dbReference>
<dbReference type="PROSITE" id="PS50033">
    <property type="entry name" value="UBX"/>
    <property type="match status" value="1"/>
</dbReference>
<dbReference type="Pfam" id="PF02099">
    <property type="entry name" value="Josephin"/>
    <property type="match status" value="1"/>
</dbReference>
<evidence type="ECO:0000256" key="13">
    <source>
        <dbReference type="SAM" id="MobiDB-lite"/>
    </source>
</evidence>
<dbReference type="SMART" id="SM01246">
    <property type="entry name" value="Josephin"/>
    <property type="match status" value="1"/>
</dbReference>
<evidence type="ECO:0000256" key="7">
    <source>
        <dbReference type="ARBA" id="ARBA00022807"/>
    </source>
</evidence>
<dbReference type="SMART" id="SM00166">
    <property type="entry name" value="UBX"/>
    <property type="match status" value="1"/>
</dbReference>
<dbReference type="PANTHER" id="PTHR14159:SF0">
    <property type="entry name" value="ATAXIN-3-RELATED"/>
    <property type="match status" value="1"/>
</dbReference>
<evidence type="ECO:0000313" key="17">
    <source>
        <dbReference type="Proteomes" id="UP001489004"/>
    </source>
</evidence>
<sequence>MESDSVLLYHEKQEAALCGVHCLNTLLQAPIWSAYDLSQIAHDLDQQERELMEPGWLEDSGNVDDSGMFSIQVLSKALSVWGLACESMESPEMRHVWDHPEHETAFLCNLQLHWFTVRIIQGSWWNFNSLFPAPQPLSAFHLCSFLGTLKEQGYTIFAVRGRLPAADRAAGGPGKWFTPAEAKQANEGAAAERQTGYAKAALEGLMEQASQGGNMISLKRRRPPMGSSGIDNDDDDDEDMARAIAASLRDSGQDGASGSNAEFDIDPELAEAIAASLAHQPSGPAGTAPAAEPSAGLDQLCADAGKSHTVAVAAADPEPEPGAGVQEVAVRLPTGSRITRRFRANDPVQTLADYLQIAGVDMTKHTISTQYPKKVLSDMTQTLRQAGVADKELLTVQKA</sequence>
<dbReference type="Pfam" id="PF00789">
    <property type="entry name" value="UBX"/>
    <property type="match status" value="1"/>
</dbReference>
<evidence type="ECO:0000256" key="3">
    <source>
        <dbReference type="ARBA" id="ARBA00012759"/>
    </source>
</evidence>
<dbReference type="InterPro" id="IPR001012">
    <property type="entry name" value="UBX_dom"/>
</dbReference>
<evidence type="ECO:0000259" key="15">
    <source>
        <dbReference type="PROSITE" id="PS50957"/>
    </source>
</evidence>
<evidence type="ECO:0000256" key="12">
    <source>
        <dbReference type="PROSITE-ProRule" id="PRU00331"/>
    </source>
</evidence>
<reference evidence="16 17" key="1">
    <citation type="journal article" date="2024" name="Nat. Commun.">
        <title>Phylogenomics reveals the evolutionary origins of lichenization in chlorophyte algae.</title>
        <authorList>
            <person name="Puginier C."/>
            <person name="Libourel C."/>
            <person name="Otte J."/>
            <person name="Skaloud P."/>
            <person name="Haon M."/>
            <person name="Grisel S."/>
            <person name="Petersen M."/>
            <person name="Berrin J.G."/>
            <person name="Delaux P.M."/>
            <person name="Dal Grande F."/>
            <person name="Keller J."/>
        </authorList>
    </citation>
    <scope>NUCLEOTIDE SEQUENCE [LARGE SCALE GENOMIC DNA]</scope>
    <source>
        <strain evidence="16 17">SAG 2043</strain>
    </source>
</reference>
<dbReference type="Gene3D" id="1.10.287.10">
    <property type="entry name" value="S15/NS1, RNA-binding"/>
    <property type="match status" value="1"/>
</dbReference>
<dbReference type="PRINTS" id="PR01233">
    <property type="entry name" value="JOSEPHIN"/>
</dbReference>
<keyword evidence="17" id="KW-1185">Reference proteome</keyword>